<evidence type="ECO:0000313" key="2">
    <source>
        <dbReference type="EMBL" id="KAG8470004.1"/>
    </source>
</evidence>
<dbReference type="EMBL" id="JAGTXO010000002">
    <property type="protein sequence ID" value="KAG8469998.1"/>
    <property type="molecule type" value="Genomic_DNA"/>
</dbReference>
<accession>A0A8J5XKX7</accession>
<evidence type="ECO:0000313" key="1">
    <source>
        <dbReference type="EMBL" id="KAG8469998.1"/>
    </source>
</evidence>
<protein>
    <submittedName>
        <fullName evidence="1">Uncharacterized protein</fullName>
    </submittedName>
</protein>
<dbReference type="AlphaFoldDB" id="A0A8J5XKX7"/>
<gene>
    <name evidence="1" type="ORF">KFE25_006453</name>
    <name evidence="2" type="ORF">KFE25_006459</name>
</gene>
<name>A0A8J5XKX7_DIALT</name>
<comment type="caution">
    <text evidence="1">The sequence shown here is derived from an EMBL/GenBank/DDBJ whole genome shotgun (WGS) entry which is preliminary data.</text>
</comment>
<proteinExistence type="predicted"/>
<reference evidence="1" key="1">
    <citation type="submission" date="2021-05" db="EMBL/GenBank/DDBJ databases">
        <title>The genome of the haptophyte Pavlova lutheri (Diacronema luteri, Pavlovales) - a model for lipid biosynthesis in eukaryotic algae.</title>
        <authorList>
            <person name="Hulatt C.J."/>
            <person name="Posewitz M.C."/>
        </authorList>
    </citation>
    <scope>NUCLEOTIDE SEQUENCE</scope>
    <source>
        <strain evidence="1">NIVA-4/92</strain>
    </source>
</reference>
<dbReference type="Proteomes" id="UP000751190">
    <property type="component" value="Unassembled WGS sequence"/>
</dbReference>
<organism evidence="1 3">
    <name type="scientific">Diacronema lutheri</name>
    <name type="common">Unicellular marine alga</name>
    <name type="synonym">Monochrysis lutheri</name>
    <dbReference type="NCBI Taxonomy" id="2081491"/>
    <lineage>
        <taxon>Eukaryota</taxon>
        <taxon>Haptista</taxon>
        <taxon>Haptophyta</taxon>
        <taxon>Pavlovophyceae</taxon>
        <taxon>Pavlovales</taxon>
        <taxon>Pavlovaceae</taxon>
        <taxon>Diacronema</taxon>
    </lineage>
</organism>
<keyword evidence="3" id="KW-1185">Reference proteome</keyword>
<evidence type="ECO:0000313" key="3">
    <source>
        <dbReference type="Proteomes" id="UP000751190"/>
    </source>
</evidence>
<dbReference type="EMBL" id="JAGTXO010000002">
    <property type="protein sequence ID" value="KAG8470004.1"/>
    <property type="molecule type" value="Genomic_DNA"/>
</dbReference>
<sequence length="111" mass="11883">MLFGRFGARVRQWGRTALPKAQLFGRQLAQGLHTGARIARQITDFGDRAIQYATDHHLGGDAIRPVLDSGRAILGEARLGARIADDVGSGLDGLVTGFERRPAGPGPGPRR</sequence>